<dbReference type="InterPro" id="IPR001434">
    <property type="entry name" value="OmcB-like_DUF11"/>
</dbReference>
<dbReference type="SUPFAM" id="SSF117074">
    <property type="entry name" value="Hypothetical protein PA1324"/>
    <property type="match status" value="1"/>
</dbReference>
<gene>
    <name evidence="2" type="ORF">ACFOPQ_16165</name>
</gene>
<name>A0ABV8A981_9DEIO</name>
<dbReference type="PANTHER" id="PTHR34819">
    <property type="entry name" value="LARGE CYSTEINE-RICH PERIPLASMIC PROTEIN OMCB"/>
    <property type="match status" value="1"/>
</dbReference>
<dbReference type="Pfam" id="PF01345">
    <property type="entry name" value="DUF11"/>
    <property type="match status" value="2"/>
</dbReference>
<dbReference type="RefSeq" id="WP_380080038.1">
    <property type="nucleotide sequence ID" value="NZ_JBHRZF010000186.1"/>
</dbReference>
<dbReference type="PANTHER" id="PTHR34819:SF3">
    <property type="entry name" value="CELL SURFACE PROTEIN"/>
    <property type="match status" value="1"/>
</dbReference>
<comment type="caution">
    <text evidence="2">The sequence shown here is derived from an EMBL/GenBank/DDBJ whole genome shotgun (WGS) entry which is preliminary data.</text>
</comment>
<evidence type="ECO:0000313" key="3">
    <source>
        <dbReference type="Proteomes" id="UP001595748"/>
    </source>
</evidence>
<dbReference type="InterPro" id="IPR013783">
    <property type="entry name" value="Ig-like_fold"/>
</dbReference>
<keyword evidence="3" id="KW-1185">Reference proteome</keyword>
<feature type="domain" description="DUF11" evidence="1">
    <location>
        <begin position="432"/>
        <end position="541"/>
    </location>
</feature>
<dbReference type="Gene3D" id="2.60.40.10">
    <property type="entry name" value="Immunoglobulins"/>
    <property type="match status" value="1"/>
</dbReference>
<proteinExistence type="predicted"/>
<dbReference type="NCBIfam" id="TIGR01451">
    <property type="entry name" value="B_ant_repeat"/>
    <property type="match status" value="2"/>
</dbReference>
<sequence>MTSGGQTSATSNRVVTVVQGVCAVSITPNGQDSVFAMGGDQVSFGFTITNAGNQAYTLPISATGSGLTPAPEVVLYLDTNGNGVVDAGETPVSSVNLPADGMAKVVARVQVATGTQGQALVNLVASCGNGGDQATATATVQVSPPPTLNVTKSFTPALVKPGTETTVNVSTTNSSTYASREVILTDPLAEEVAQGLVFVPGSASSNIGVIEYTADGSTWSVTAPNVVMGIRVRVDALAPAASINLTFKMRAEEKADGKKILNVATASSSGQSVSGQATADVRYLPGVAIGPVGKPLAPEGTPEDSQTRPFAVVGKELCFDHTVQNTGDVKDNFRITITFPAGAATTTLYGADGKALVQPIALNPNETALVRVCYTPTQASPIDARITVNGDRGTSNTTRDLVTDVQSGLPELKKSYVATSVDLQNQPITLKDGATVAVGDTVTYTLSVKNPYTRALTNVQVSDPIPAHVNFVSASDSGVRSGVQGEEVVTWNLGTLQPGETRTLTIVTKVSDRSVDGENLKNIFNMTSTELGTAPLPSNEVNTPVWNAQLIINKDVSSKLVVYGDRLTYTLRIRNASATTAIESATLTDVPMKGLLYLPGTATLDGKPLADPTIMNGVMQWNVGSIPASGEIVVTYDMRVTPEASGDLLNIATVTGVGAGGAAKAIASNRAQATAKLDPLKFAPLADLIGIVFVDRNRNGLFEAGLDTPVERARVILAGGRLVLTDTKGRYHFANVPTGTWALRLDPNTTPYPPLQKPQEGGLDGTQTVHVRGLTSVDFPLAPLGGDITAIRRTTLTMGDVKVEKAVYAVKDGYVVTIKITTPGALTDFHMEDPLPGGATLKEGRNTLSTNLSAGETNLTYHFDWTGAPNAATTDPIVSWRY</sequence>
<dbReference type="InterPro" id="IPR047589">
    <property type="entry name" value="DUF11_rpt"/>
</dbReference>
<feature type="domain" description="DUF11" evidence="1">
    <location>
        <begin position="550"/>
        <end position="657"/>
    </location>
</feature>
<accession>A0ABV8A981</accession>
<evidence type="ECO:0000259" key="1">
    <source>
        <dbReference type="Pfam" id="PF01345"/>
    </source>
</evidence>
<dbReference type="Proteomes" id="UP001595748">
    <property type="component" value="Unassembled WGS sequence"/>
</dbReference>
<organism evidence="2 3">
    <name type="scientific">Deinococcus antarcticus</name>
    <dbReference type="NCBI Taxonomy" id="1298767"/>
    <lineage>
        <taxon>Bacteria</taxon>
        <taxon>Thermotogati</taxon>
        <taxon>Deinococcota</taxon>
        <taxon>Deinococci</taxon>
        <taxon>Deinococcales</taxon>
        <taxon>Deinococcaceae</taxon>
        <taxon>Deinococcus</taxon>
    </lineage>
</organism>
<protein>
    <submittedName>
        <fullName evidence="2">DUF11 domain-containing protein</fullName>
    </submittedName>
</protein>
<reference evidence="3" key="1">
    <citation type="journal article" date="2019" name="Int. J. Syst. Evol. Microbiol.">
        <title>The Global Catalogue of Microorganisms (GCM) 10K type strain sequencing project: providing services to taxonomists for standard genome sequencing and annotation.</title>
        <authorList>
            <consortium name="The Broad Institute Genomics Platform"/>
            <consortium name="The Broad Institute Genome Sequencing Center for Infectious Disease"/>
            <person name="Wu L."/>
            <person name="Ma J."/>
        </authorList>
    </citation>
    <scope>NUCLEOTIDE SEQUENCE [LARGE SCALE GENOMIC DNA]</scope>
    <source>
        <strain evidence="3">CCTCC AB 2013263</strain>
    </source>
</reference>
<dbReference type="Gene3D" id="2.60.40.1170">
    <property type="entry name" value="Mu homology domain, subdomain B"/>
    <property type="match status" value="1"/>
</dbReference>
<evidence type="ECO:0000313" key="2">
    <source>
        <dbReference type="EMBL" id="MFC3862297.1"/>
    </source>
</evidence>
<dbReference type="InterPro" id="IPR051172">
    <property type="entry name" value="Chlamydia_OmcB"/>
</dbReference>
<dbReference type="EMBL" id="JBHRZF010000186">
    <property type="protein sequence ID" value="MFC3862297.1"/>
    <property type="molecule type" value="Genomic_DNA"/>
</dbReference>